<dbReference type="PANTHER" id="PTHR45527:SF14">
    <property type="entry name" value="PLIPASTATIN SYNTHASE SUBUNIT B"/>
    <property type="match status" value="1"/>
</dbReference>
<dbReference type="InterPro" id="IPR006162">
    <property type="entry name" value="Ppantetheine_attach_site"/>
</dbReference>
<feature type="domain" description="Carrier" evidence="3">
    <location>
        <begin position="22"/>
        <end position="97"/>
    </location>
</feature>
<dbReference type="EMBL" id="JBHLSS010000115">
    <property type="protein sequence ID" value="MFC0711369.1"/>
    <property type="molecule type" value="Genomic_DNA"/>
</dbReference>
<comment type="caution">
    <text evidence="4">The sequence shown here is derived from an EMBL/GenBank/DDBJ whole genome shotgun (WGS) entry which is preliminary data.</text>
</comment>
<dbReference type="SUPFAM" id="SSF47336">
    <property type="entry name" value="ACP-like"/>
    <property type="match status" value="1"/>
</dbReference>
<name>A0ABV6SPB7_AZOPA</name>
<dbReference type="InterPro" id="IPR036736">
    <property type="entry name" value="ACP-like_sf"/>
</dbReference>
<dbReference type="PROSITE" id="PS50075">
    <property type="entry name" value="CARRIER"/>
    <property type="match status" value="1"/>
</dbReference>
<accession>A0ABV6SPB7</accession>
<evidence type="ECO:0000259" key="3">
    <source>
        <dbReference type="PROSITE" id="PS50075"/>
    </source>
</evidence>
<reference evidence="4 5" key="1">
    <citation type="submission" date="2024-09" db="EMBL/GenBank/DDBJ databases">
        <authorList>
            <person name="Sun Q."/>
            <person name="Mori K."/>
        </authorList>
    </citation>
    <scope>NUCLEOTIDE SEQUENCE [LARGE SCALE GENOMIC DNA]</scope>
    <source>
        <strain evidence="4 5">NCAIM B.01794</strain>
    </source>
</reference>
<evidence type="ECO:0000313" key="5">
    <source>
        <dbReference type="Proteomes" id="UP001589891"/>
    </source>
</evidence>
<dbReference type="RefSeq" id="WP_376948142.1">
    <property type="nucleotide sequence ID" value="NZ_JBHLSS010000115.1"/>
</dbReference>
<dbReference type="Pfam" id="PF00550">
    <property type="entry name" value="PP-binding"/>
    <property type="match status" value="1"/>
</dbReference>
<keyword evidence="1" id="KW-0596">Phosphopantetheine</keyword>
<protein>
    <submittedName>
        <fullName evidence="4">Phosphopantetheine-binding protein</fullName>
    </submittedName>
</protein>
<gene>
    <name evidence="4" type="ORF">ACFFGX_18055</name>
</gene>
<feature type="non-terminal residue" evidence="4">
    <location>
        <position position="1"/>
    </location>
</feature>
<dbReference type="InterPro" id="IPR009081">
    <property type="entry name" value="PP-bd_ACP"/>
</dbReference>
<dbReference type="Gene3D" id="1.10.1200.10">
    <property type="entry name" value="ACP-like"/>
    <property type="match status" value="1"/>
</dbReference>
<evidence type="ECO:0000256" key="2">
    <source>
        <dbReference type="ARBA" id="ARBA00022553"/>
    </source>
</evidence>
<keyword evidence="2" id="KW-0597">Phosphoprotein</keyword>
<dbReference type="PANTHER" id="PTHR45527">
    <property type="entry name" value="NONRIBOSOMAL PEPTIDE SYNTHETASE"/>
    <property type="match status" value="1"/>
</dbReference>
<dbReference type="PROSITE" id="PS00012">
    <property type="entry name" value="PHOSPHOPANTETHEINE"/>
    <property type="match status" value="1"/>
</dbReference>
<sequence>GKLDRKALPRPDASLLQRTYVAPASELEQRIAAIWAEVLKVERVGLTDNFFELGGHSLLATQAISSINVQLGIDLPLRLIFEKPILNEFSMTLENHGLSLSEADLSDIEKLMNEMAEV</sequence>
<evidence type="ECO:0000313" key="4">
    <source>
        <dbReference type="EMBL" id="MFC0711369.1"/>
    </source>
</evidence>
<dbReference type="Proteomes" id="UP001589891">
    <property type="component" value="Unassembled WGS sequence"/>
</dbReference>
<proteinExistence type="predicted"/>
<evidence type="ECO:0000256" key="1">
    <source>
        <dbReference type="ARBA" id="ARBA00022450"/>
    </source>
</evidence>
<keyword evidence="5" id="KW-1185">Reference proteome</keyword>
<organism evidence="4 5">
    <name type="scientific">Azorhizophilus paspali</name>
    <name type="common">Azotobacter paspali</name>
    <dbReference type="NCBI Taxonomy" id="69963"/>
    <lineage>
        <taxon>Bacteria</taxon>
        <taxon>Pseudomonadati</taxon>
        <taxon>Pseudomonadota</taxon>
        <taxon>Gammaproteobacteria</taxon>
        <taxon>Pseudomonadales</taxon>
        <taxon>Pseudomonadaceae</taxon>
        <taxon>Azorhizophilus</taxon>
    </lineage>
</organism>